<evidence type="ECO:0000256" key="1">
    <source>
        <dbReference type="ARBA" id="ARBA00004167"/>
    </source>
</evidence>
<dbReference type="PANTHER" id="PTHR12120:SF1">
    <property type="entry name" value="TUMOR NECROSIS FACTOR RECEPTOR SUPERFAMILY MEMBER 19"/>
    <property type="match status" value="1"/>
</dbReference>
<evidence type="ECO:0000256" key="10">
    <source>
        <dbReference type="SAM" id="MobiDB-lite"/>
    </source>
</evidence>
<feature type="compositionally biased region" description="Low complexity" evidence="10">
    <location>
        <begin position="125"/>
        <end position="139"/>
    </location>
</feature>
<dbReference type="AlphaFoldDB" id="A0A9D3M8W1"/>
<name>A0A9D3M8W1_ANGAN</name>
<keyword evidence="11" id="KW-0732">Signal</keyword>
<proteinExistence type="predicted"/>
<sequence length="148" mass="16016">MGWTLRLNRVRLLTVTIMGSCLVFGLAEDPRECREQEYRDRSGKCAPCKQCDAGQELSEECGFGYGQEARCVACRPGGSKRTGAPRNARPAWTAATSTASRRPTAPPPPTPRAGPACRVREGTRPSKQSSASASALSRPPRNRTSTHK</sequence>
<evidence type="ECO:0000256" key="3">
    <source>
        <dbReference type="ARBA" id="ARBA00022737"/>
    </source>
</evidence>
<evidence type="ECO:0000256" key="8">
    <source>
        <dbReference type="ARBA" id="ARBA00023180"/>
    </source>
</evidence>
<evidence type="ECO:0000256" key="6">
    <source>
        <dbReference type="ARBA" id="ARBA00023157"/>
    </source>
</evidence>
<keyword evidence="8" id="KW-0325">Glycoprotein</keyword>
<dbReference type="GO" id="GO:0043123">
    <property type="term" value="P:positive regulation of canonical NF-kappaB signal transduction"/>
    <property type="evidence" value="ECO:0007669"/>
    <property type="project" value="InterPro"/>
</dbReference>
<dbReference type="InterPro" id="IPR047526">
    <property type="entry name" value="TNR19/27/EDAR"/>
</dbReference>
<feature type="region of interest" description="Disordered" evidence="10">
    <location>
        <begin position="76"/>
        <end position="148"/>
    </location>
</feature>
<feature type="domain" description="TNFR-Cys" evidence="12">
    <location>
        <begin position="32"/>
        <end position="71"/>
    </location>
</feature>
<evidence type="ECO:0000256" key="9">
    <source>
        <dbReference type="PROSITE-ProRule" id="PRU00206"/>
    </source>
</evidence>
<feature type="compositionally biased region" description="Low complexity" evidence="10">
    <location>
        <begin position="88"/>
        <end position="103"/>
    </location>
</feature>
<organism evidence="13 14">
    <name type="scientific">Anguilla anguilla</name>
    <name type="common">European freshwater eel</name>
    <name type="synonym">Muraena anguilla</name>
    <dbReference type="NCBI Taxonomy" id="7936"/>
    <lineage>
        <taxon>Eukaryota</taxon>
        <taxon>Metazoa</taxon>
        <taxon>Chordata</taxon>
        <taxon>Craniata</taxon>
        <taxon>Vertebrata</taxon>
        <taxon>Euteleostomi</taxon>
        <taxon>Actinopterygii</taxon>
        <taxon>Neopterygii</taxon>
        <taxon>Teleostei</taxon>
        <taxon>Anguilliformes</taxon>
        <taxon>Anguillidae</taxon>
        <taxon>Anguilla</taxon>
    </lineage>
</organism>
<comment type="caution">
    <text evidence="13">The sequence shown here is derived from an EMBL/GenBank/DDBJ whole genome shotgun (WGS) entry which is preliminary data.</text>
</comment>
<evidence type="ECO:0000256" key="5">
    <source>
        <dbReference type="ARBA" id="ARBA00023136"/>
    </source>
</evidence>
<dbReference type="GO" id="GO:0038023">
    <property type="term" value="F:signaling receptor activity"/>
    <property type="evidence" value="ECO:0007669"/>
    <property type="project" value="InterPro"/>
</dbReference>
<dbReference type="GO" id="GO:0046330">
    <property type="term" value="P:positive regulation of JNK cascade"/>
    <property type="evidence" value="ECO:0007669"/>
    <property type="project" value="InterPro"/>
</dbReference>
<dbReference type="PROSITE" id="PS50050">
    <property type="entry name" value="TNFR_NGFR_2"/>
    <property type="match status" value="1"/>
</dbReference>
<evidence type="ECO:0000259" key="12">
    <source>
        <dbReference type="PROSITE" id="PS50050"/>
    </source>
</evidence>
<comment type="caution">
    <text evidence="9">Lacks conserved residue(s) required for the propagation of feature annotation.</text>
</comment>
<dbReference type="GO" id="GO:0005886">
    <property type="term" value="C:plasma membrane"/>
    <property type="evidence" value="ECO:0007669"/>
    <property type="project" value="TreeGrafter"/>
</dbReference>
<gene>
    <name evidence="13" type="ORF">ANANG_G00164170</name>
</gene>
<dbReference type="PANTHER" id="PTHR12120">
    <property type="entry name" value="TNFR-CYS DOMAIN-CONTAINING PROTEIN"/>
    <property type="match status" value="1"/>
</dbReference>
<evidence type="ECO:0000313" key="14">
    <source>
        <dbReference type="Proteomes" id="UP001044222"/>
    </source>
</evidence>
<keyword evidence="3" id="KW-0677">Repeat</keyword>
<keyword evidence="6 9" id="KW-1015">Disulfide bond</keyword>
<evidence type="ECO:0000256" key="2">
    <source>
        <dbReference type="ARBA" id="ARBA00022692"/>
    </source>
</evidence>
<evidence type="ECO:0000313" key="13">
    <source>
        <dbReference type="EMBL" id="KAG5844595.1"/>
    </source>
</evidence>
<reference evidence="13" key="1">
    <citation type="submission" date="2021-01" db="EMBL/GenBank/DDBJ databases">
        <title>A chromosome-scale assembly of European eel, Anguilla anguilla.</title>
        <authorList>
            <person name="Henkel C."/>
            <person name="Jong-Raadsen S.A."/>
            <person name="Dufour S."/>
            <person name="Weltzien F.-A."/>
            <person name="Palstra A.P."/>
            <person name="Pelster B."/>
            <person name="Spaink H.P."/>
            <person name="Van Den Thillart G.E."/>
            <person name="Jansen H."/>
            <person name="Zahm M."/>
            <person name="Klopp C."/>
            <person name="Cedric C."/>
            <person name="Louis A."/>
            <person name="Berthelot C."/>
            <person name="Parey E."/>
            <person name="Roest Crollius H."/>
            <person name="Montfort J."/>
            <person name="Robinson-Rechavi M."/>
            <person name="Bucao C."/>
            <person name="Bouchez O."/>
            <person name="Gislard M."/>
            <person name="Lluch J."/>
            <person name="Milhes M."/>
            <person name="Lampietro C."/>
            <person name="Lopez Roques C."/>
            <person name="Donnadieu C."/>
            <person name="Braasch I."/>
            <person name="Desvignes T."/>
            <person name="Postlethwait J."/>
            <person name="Bobe J."/>
            <person name="Guiguen Y."/>
            <person name="Dirks R."/>
        </authorList>
    </citation>
    <scope>NUCLEOTIDE SEQUENCE</scope>
    <source>
        <strain evidence="13">Tag_6206</strain>
        <tissue evidence="13">Liver</tissue>
    </source>
</reference>
<accession>A0A9D3M8W1</accession>
<feature type="disulfide bond" evidence="9">
    <location>
        <begin position="48"/>
        <end position="61"/>
    </location>
</feature>
<feature type="signal peptide" evidence="11">
    <location>
        <begin position="1"/>
        <end position="27"/>
    </location>
</feature>
<evidence type="ECO:0000256" key="7">
    <source>
        <dbReference type="ARBA" id="ARBA00023170"/>
    </source>
</evidence>
<keyword evidence="14" id="KW-1185">Reference proteome</keyword>
<dbReference type="PROSITE" id="PS00652">
    <property type="entry name" value="TNFR_NGFR_1"/>
    <property type="match status" value="1"/>
</dbReference>
<evidence type="ECO:0000256" key="4">
    <source>
        <dbReference type="ARBA" id="ARBA00022989"/>
    </source>
</evidence>
<dbReference type="InterPro" id="IPR001368">
    <property type="entry name" value="TNFR/NGFR_Cys_rich_reg"/>
</dbReference>
<evidence type="ECO:0000256" key="11">
    <source>
        <dbReference type="SAM" id="SignalP"/>
    </source>
</evidence>
<feature type="chain" id="PRO_5039660147" description="TNFR-Cys domain-containing protein" evidence="11">
    <location>
        <begin position="28"/>
        <end position="148"/>
    </location>
</feature>
<keyword evidence="5" id="KW-0472">Membrane</keyword>
<feature type="repeat" description="TNFR-Cys" evidence="9">
    <location>
        <begin position="32"/>
        <end position="71"/>
    </location>
</feature>
<protein>
    <recommendedName>
        <fullName evidence="12">TNFR-Cys domain-containing protein</fullName>
    </recommendedName>
</protein>
<keyword evidence="7" id="KW-0675">Receptor</keyword>
<dbReference type="EMBL" id="JAFIRN010000008">
    <property type="protein sequence ID" value="KAG5844595.1"/>
    <property type="molecule type" value="Genomic_DNA"/>
</dbReference>
<comment type="subcellular location">
    <subcellularLocation>
        <location evidence="1">Membrane</location>
        <topology evidence="1">Single-pass membrane protein</topology>
    </subcellularLocation>
</comment>
<keyword evidence="4" id="KW-1133">Transmembrane helix</keyword>
<dbReference type="Proteomes" id="UP001044222">
    <property type="component" value="Chromosome 8"/>
</dbReference>
<keyword evidence="2" id="KW-0812">Transmembrane</keyword>